<proteinExistence type="inferred from homology"/>
<keyword evidence="6" id="KW-1185">Reference proteome</keyword>
<accession>A0ABR8JBH3</accession>
<keyword evidence="5" id="KW-0255">Endonuclease</keyword>
<keyword evidence="3" id="KW-0238">DNA-binding</keyword>
<feature type="domain" description="Type I restriction modification DNA specificity" evidence="4">
    <location>
        <begin position="246"/>
        <end position="429"/>
    </location>
</feature>
<evidence type="ECO:0000256" key="3">
    <source>
        <dbReference type="ARBA" id="ARBA00023125"/>
    </source>
</evidence>
<evidence type="ECO:0000256" key="1">
    <source>
        <dbReference type="ARBA" id="ARBA00010923"/>
    </source>
</evidence>
<gene>
    <name evidence="5" type="ORF">H6G68_24515</name>
</gene>
<reference evidence="5 6" key="1">
    <citation type="journal article" date="2020" name="ISME J.">
        <title>Comparative genomics reveals insights into cyanobacterial evolution and habitat adaptation.</title>
        <authorList>
            <person name="Chen M.Y."/>
            <person name="Teng W.K."/>
            <person name="Zhao L."/>
            <person name="Hu C.X."/>
            <person name="Zhou Y.K."/>
            <person name="Han B.P."/>
            <person name="Song L.R."/>
            <person name="Shu W.S."/>
        </authorList>
    </citation>
    <scope>NUCLEOTIDE SEQUENCE [LARGE SCALE GENOMIC DNA]</scope>
    <source>
        <strain evidence="5 6">FACHB-362</strain>
    </source>
</reference>
<dbReference type="Pfam" id="PF01420">
    <property type="entry name" value="Methylase_S"/>
    <property type="match status" value="2"/>
</dbReference>
<organism evidence="5 6">
    <name type="scientific">Anabaena catenula FACHB-362</name>
    <dbReference type="NCBI Taxonomy" id="2692877"/>
    <lineage>
        <taxon>Bacteria</taxon>
        <taxon>Bacillati</taxon>
        <taxon>Cyanobacteriota</taxon>
        <taxon>Cyanophyceae</taxon>
        <taxon>Nostocales</taxon>
        <taxon>Nostocaceae</taxon>
        <taxon>Anabaena</taxon>
    </lineage>
</organism>
<dbReference type="PANTHER" id="PTHR30408">
    <property type="entry name" value="TYPE-1 RESTRICTION ENZYME ECOKI SPECIFICITY PROTEIN"/>
    <property type="match status" value="1"/>
</dbReference>
<dbReference type="InterPro" id="IPR052021">
    <property type="entry name" value="Type-I_RS_S_subunit"/>
</dbReference>
<dbReference type="CDD" id="cd17517">
    <property type="entry name" value="RMtype1_S_EcoKI_StySPI-TRD2-CR2_like"/>
    <property type="match status" value="1"/>
</dbReference>
<evidence type="ECO:0000259" key="4">
    <source>
        <dbReference type="Pfam" id="PF01420"/>
    </source>
</evidence>
<keyword evidence="5" id="KW-0378">Hydrolase</keyword>
<evidence type="ECO:0000256" key="2">
    <source>
        <dbReference type="ARBA" id="ARBA00022747"/>
    </source>
</evidence>
<keyword evidence="5" id="KW-0540">Nuclease</keyword>
<sequence>MGNYQGYQKYKNSGVEWLGDIPEHWKFIPLKFLIHTRKGVAFKSSDFTDRGCRVVKASDIKNYSILESNIYLDESFKQEYPKAVLKEGEIVLSTVGSTPDIKNSAVGQVGIVPQNLDQCLLNQNTVVFKPDVENLLNEYLFYILTSNRYRDHLGLYAHGTANQASLNISDMLSFQSPIPPLDEQEKIAQFLDYKTKQIDELIKKKETLIEKLDEKRTALISHAVTKGLDSSVPMKDSGIEWLGEIPKHWEVKRLRYIGSFQNGISKGADYFGFGYPFVNYTDVYANLELPKIVNGLANSTDEDRINYSVKTGDVFFTRTSETIEEIGITSTCFNSIDNATFSGFLIRVRPFSNLIFPGFSKYYFRCQLHRFFFVKEMNLVTRASLSQELLKRLPVLLPPLEEQEAITNLLDQKTTKIDLQKAKIKEAIELLKEYRTSLITNAVTGKIDVRQIDIP</sequence>
<evidence type="ECO:0000313" key="6">
    <source>
        <dbReference type="Proteomes" id="UP000660381"/>
    </source>
</evidence>
<dbReference type="InterPro" id="IPR000055">
    <property type="entry name" value="Restrct_endonuc_typeI_TRD"/>
</dbReference>
<dbReference type="EMBL" id="JACJTQ010000063">
    <property type="protein sequence ID" value="MBD2694860.1"/>
    <property type="molecule type" value="Genomic_DNA"/>
</dbReference>
<comment type="similarity">
    <text evidence="1">Belongs to the type-I restriction system S methylase family.</text>
</comment>
<name>A0ABR8JBH3_9NOST</name>
<dbReference type="Proteomes" id="UP000660381">
    <property type="component" value="Unassembled WGS sequence"/>
</dbReference>
<dbReference type="Gene3D" id="3.90.220.20">
    <property type="entry name" value="DNA methylase specificity domains"/>
    <property type="match status" value="2"/>
</dbReference>
<feature type="domain" description="Type I restriction modification DNA specificity" evidence="4">
    <location>
        <begin position="22"/>
        <end position="210"/>
    </location>
</feature>
<protein>
    <submittedName>
        <fullName evidence="5">Restriction endonuclease subunit S</fullName>
    </submittedName>
</protein>
<dbReference type="GO" id="GO:0004519">
    <property type="term" value="F:endonuclease activity"/>
    <property type="evidence" value="ECO:0007669"/>
    <property type="project" value="UniProtKB-KW"/>
</dbReference>
<dbReference type="InterPro" id="IPR044946">
    <property type="entry name" value="Restrct_endonuc_typeI_TRD_sf"/>
</dbReference>
<evidence type="ECO:0000313" key="5">
    <source>
        <dbReference type="EMBL" id="MBD2694860.1"/>
    </source>
</evidence>
<keyword evidence="2" id="KW-0680">Restriction system</keyword>
<dbReference type="Gene3D" id="1.10.287.1120">
    <property type="entry name" value="Bipartite methylase S protein"/>
    <property type="match status" value="1"/>
</dbReference>
<dbReference type="SUPFAM" id="SSF116734">
    <property type="entry name" value="DNA methylase specificity domain"/>
    <property type="match status" value="2"/>
</dbReference>
<comment type="caution">
    <text evidence="5">The sequence shown here is derived from an EMBL/GenBank/DDBJ whole genome shotgun (WGS) entry which is preliminary data.</text>
</comment>
<dbReference type="PANTHER" id="PTHR30408:SF12">
    <property type="entry name" value="TYPE I RESTRICTION ENZYME MJAVIII SPECIFICITY SUBUNIT"/>
    <property type="match status" value="1"/>
</dbReference>